<sequence>MDSNISWCYWWWRQRKGDQKPPSRWRRVGELAELTVFPLKSGRGVQLEEADCTEIGLRTREEGVFQLRDRFFLAYDERNGEFKTARTFPKMVLITVTAKSASSVMFEAPGMSPILVDVPDQSRPVATCTILAADCGDEVALWLSQYILGSDKNIRLGYYLTTVVSRRKVVNTAISKRGYSEFRDKDLGAYSDLSGYMLMAESSVADLASRVEGDKKYLSASRFRGNFVVRGSSPYEEDTWDWVKIGDSTIFRNFKPCTSGDIPCLHWEHSLPSVGDIPCHQWGHSLPSLGTFLAVNGDIPCLHWEHSLPCILTTVDPETGVLDPNKEPLRTLGTYRQLPEAIRPVMGPSPVLGINLGLYTPGIVKVGDAVYVNCD</sequence>
<evidence type="ECO:0000259" key="1">
    <source>
        <dbReference type="PROSITE" id="PS51340"/>
    </source>
</evidence>
<dbReference type="AlphaFoldDB" id="A0A7R9B1X3"/>
<protein>
    <recommendedName>
        <fullName evidence="1">MOSC domain-containing protein</fullName>
    </recommendedName>
</protein>
<dbReference type="EMBL" id="OC004349">
    <property type="protein sequence ID" value="CAD7264373.1"/>
    <property type="molecule type" value="Genomic_DNA"/>
</dbReference>
<dbReference type="PANTHER" id="PTHR14237">
    <property type="entry name" value="MOLYBDOPTERIN COFACTOR SULFURASE MOSC"/>
    <property type="match status" value="1"/>
</dbReference>
<dbReference type="PANTHER" id="PTHR14237:SF19">
    <property type="entry name" value="MITOCHONDRIAL AMIDOXIME REDUCING COMPONENT 1"/>
    <property type="match status" value="1"/>
</dbReference>
<accession>A0A7R9B1X3</accession>
<organism evidence="2">
    <name type="scientific">Timema shepardi</name>
    <name type="common">Walking stick</name>
    <dbReference type="NCBI Taxonomy" id="629360"/>
    <lineage>
        <taxon>Eukaryota</taxon>
        <taxon>Metazoa</taxon>
        <taxon>Ecdysozoa</taxon>
        <taxon>Arthropoda</taxon>
        <taxon>Hexapoda</taxon>
        <taxon>Insecta</taxon>
        <taxon>Pterygota</taxon>
        <taxon>Neoptera</taxon>
        <taxon>Polyneoptera</taxon>
        <taxon>Phasmatodea</taxon>
        <taxon>Timematodea</taxon>
        <taxon>Timematoidea</taxon>
        <taxon>Timematidae</taxon>
        <taxon>Timema</taxon>
    </lineage>
</organism>
<dbReference type="PROSITE" id="PS51340">
    <property type="entry name" value="MOSC"/>
    <property type="match status" value="1"/>
</dbReference>
<dbReference type="InterPro" id="IPR005302">
    <property type="entry name" value="MoCF_Sase_C"/>
</dbReference>
<dbReference type="Pfam" id="PF03473">
    <property type="entry name" value="MOSC"/>
    <property type="match status" value="1"/>
</dbReference>
<dbReference type="GO" id="GO:0003824">
    <property type="term" value="F:catalytic activity"/>
    <property type="evidence" value="ECO:0007669"/>
    <property type="project" value="InterPro"/>
</dbReference>
<evidence type="ECO:0000313" key="2">
    <source>
        <dbReference type="EMBL" id="CAD7264373.1"/>
    </source>
</evidence>
<gene>
    <name evidence="2" type="ORF">TSIB3V08_LOCUS8427</name>
</gene>
<dbReference type="GO" id="GO:0030170">
    <property type="term" value="F:pyridoxal phosphate binding"/>
    <property type="evidence" value="ECO:0007669"/>
    <property type="project" value="InterPro"/>
</dbReference>
<dbReference type="Pfam" id="PF03476">
    <property type="entry name" value="MOSC_N"/>
    <property type="match status" value="1"/>
</dbReference>
<dbReference type="SUPFAM" id="SSF141673">
    <property type="entry name" value="MOSC N-terminal domain-like"/>
    <property type="match status" value="1"/>
</dbReference>
<dbReference type="GO" id="GO:0030151">
    <property type="term" value="F:molybdenum ion binding"/>
    <property type="evidence" value="ECO:0007669"/>
    <property type="project" value="InterPro"/>
</dbReference>
<dbReference type="InterPro" id="IPR005303">
    <property type="entry name" value="MOCOS_middle"/>
</dbReference>
<name>A0A7R9B1X3_TIMSH</name>
<proteinExistence type="predicted"/>
<reference evidence="2" key="1">
    <citation type="submission" date="2020-11" db="EMBL/GenBank/DDBJ databases">
        <authorList>
            <person name="Tran Van P."/>
        </authorList>
    </citation>
    <scope>NUCLEOTIDE SEQUENCE</scope>
</reference>
<feature type="domain" description="MOSC" evidence="1">
    <location>
        <begin position="168"/>
        <end position="373"/>
    </location>
</feature>